<name>L0E203_THIND</name>
<evidence type="ECO:0000313" key="1">
    <source>
        <dbReference type="EMBL" id="AGA35323.1"/>
    </source>
</evidence>
<accession>L0E203</accession>
<dbReference type="Proteomes" id="UP000010809">
    <property type="component" value="Chromosome"/>
</dbReference>
<gene>
    <name evidence="1" type="ordered locus">TVNIR_3695</name>
</gene>
<dbReference type="KEGG" id="tni:TVNIR_3695"/>
<reference evidence="1" key="1">
    <citation type="submission" date="2015-12" db="EMBL/GenBank/DDBJ databases">
        <authorList>
            <person name="Tikhonova T.V."/>
            <person name="Pavlov A.R."/>
            <person name="Beletsky A.V."/>
            <person name="Mardanov A.V."/>
            <person name="Sorokin D.Y."/>
            <person name="Ravin N.V."/>
            <person name="Popov V.O."/>
        </authorList>
    </citation>
    <scope>NUCLEOTIDE SEQUENCE</scope>
    <source>
        <strain evidence="1">DSM 14787</strain>
    </source>
</reference>
<protein>
    <submittedName>
        <fullName evidence="1">Uncharacterized protein</fullName>
    </submittedName>
</protein>
<dbReference type="InterPro" id="IPR003787">
    <property type="entry name" value="Sulphur_relay_DsrE/F-like"/>
</dbReference>
<dbReference type="SUPFAM" id="SSF75169">
    <property type="entry name" value="DsrEFH-like"/>
    <property type="match status" value="1"/>
</dbReference>
<sequence>MEAIRRRVTNTEQPKETEMKAAIVVMSDPQANSDEALGRVFNALGVAYDFKQNGDDVTVIFLGAGTRWAAQVTNADHPLHQLYKTVEDKVAGVSATCSDFFGAAGEAQQAGFAMLKDNDAPGTAGLPSLRALAADGYQVMIF</sequence>
<evidence type="ECO:0000313" key="2">
    <source>
        <dbReference type="Proteomes" id="UP000010809"/>
    </source>
</evidence>
<proteinExistence type="predicted"/>
<dbReference type="InterPro" id="IPR027396">
    <property type="entry name" value="DsrEFH-like"/>
</dbReference>
<dbReference type="Pfam" id="PF02635">
    <property type="entry name" value="DsrE"/>
    <property type="match status" value="1"/>
</dbReference>
<keyword evidence="2" id="KW-1185">Reference proteome</keyword>
<organism evidence="1 2">
    <name type="scientific">Thioalkalivibrio nitratireducens (strain DSM 14787 / UNIQEM 213 / ALEN2)</name>
    <dbReference type="NCBI Taxonomy" id="1255043"/>
    <lineage>
        <taxon>Bacteria</taxon>
        <taxon>Pseudomonadati</taxon>
        <taxon>Pseudomonadota</taxon>
        <taxon>Gammaproteobacteria</taxon>
        <taxon>Chromatiales</taxon>
        <taxon>Ectothiorhodospiraceae</taxon>
        <taxon>Thioalkalivibrio</taxon>
    </lineage>
</organism>
<dbReference type="PATRIC" id="fig|1255043.3.peg.3729"/>
<dbReference type="EMBL" id="CP003989">
    <property type="protein sequence ID" value="AGA35323.1"/>
    <property type="molecule type" value="Genomic_DNA"/>
</dbReference>
<dbReference type="HOGENOM" id="CLU_167520_0_0_6"/>
<dbReference type="eggNOG" id="COG3370">
    <property type="taxonomic scope" value="Bacteria"/>
</dbReference>
<dbReference type="AlphaFoldDB" id="L0E203"/>